<sequence>MSAMLESYDMQMHDYPTDLDIQMHPSSSDQWFHDESKMEEDLPHRTDPSMKADQFHHEKPDFPIEVEMDSSLMESDAQVTEYEMLDGDFMHESATTELVDVEVLDASLVHTPAVLPLQIHNLEPTPTPQYSLTDVPISSQPSAESIPQTLPEASNSLDTTATTSFQEVPPPSLEIKSSSVEPTEPFHAAFVDTSLTNTSISHETDPTTVPAAEDEGHAVAENSAEETAQSLEEPLHHQVQDWSEKPAEEQINHPQADNEEEPEAQAQAPDSLVVPQMGDEVVYHDIPDSTNVQVDDTENIPPQSVGDPHEISEGVFIEPPPPVVMSLPQTDTHATFFTSSESEVHEGTPVIFQHLPTLYYEPLLMVFEALRQEPIVQNLPAIEEAELVMDILSLQLRISEDNIYSREISLHDLNVLHDAAGLPGSLHIQTTTSSPRFIVQYHRMQESIHRSTAEDPVDSDRQNGPSTAQLETAQQSTEETPEEASRAPEEEEEQTTAVPDDTDSAAVEESVQVIDDGTDQGQLHENGDHAITLVGGIHDGEAEQDHGEHEEVESHLPDLESEENHAVNTAHEEGPFVEDPSLPADNQDTMEEEDTDIPQKETLNELVSSGNENEHLNDIDSGNTDDHSYDQEYSHYESGEVPNNDAVSGEQNEEDDGSYEEEGEYNEDQDAGADFSNDFGGEVDDASSTEGEEDVYYQSATVDEAVTEADEVIPLEDAEEDESSNASGSQHSSPSHSRIDARQPVEGLQEADLEDDGEDVAHENEVGTHEDSNLDTGEGEVNLDQSHTESHVAGEISDEHGAVFDQQEFTEELVVDPDIPDLPDEPIAFGDWEDDGEFEYEEWDEGKEHSATLSNNESTATLSSKSSKRTFEEVEDSEEYGDWAPPSSPDPKRTRTL</sequence>
<feature type="region of interest" description="Disordered" evidence="1">
    <location>
        <begin position="541"/>
        <end position="793"/>
    </location>
</feature>
<feature type="compositionally biased region" description="Acidic residues" evidence="1">
    <location>
        <begin position="749"/>
        <end position="758"/>
    </location>
</feature>
<dbReference type="Proteomes" id="UP000284842">
    <property type="component" value="Unassembled WGS sequence"/>
</dbReference>
<feature type="compositionally biased region" description="Basic and acidic residues" evidence="1">
    <location>
        <begin position="447"/>
        <end position="461"/>
    </location>
</feature>
<evidence type="ECO:0000313" key="3">
    <source>
        <dbReference type="Proteomes" id="UP000284842"/>
    </source>
</evidence>
<comment type="caution">
    <text evidence="2">The sequence shown here is derived from an EMBL/GenBank/DDBJ whole genome shotgun (WGS) entry which is preliminary data.</text>
</comment>
<feature type="region of interest" description="Disordered" evidence="1">
    <location>
        <begin position="220"/>
        <end position="268"/>
    </location>
</feature>
<feature type="compositionally biased region" description="Basic and acidic residues" evidence="1">
    <location>
        <begin position="233"/>
        <end position="251"/>
    </location>
</feature>
<dbReference type="OrthoDB" id="2507795at2759"/>
<feature type="compositionally biased region" description="Acidic residues" evidence="1">
    <location>
        <begin position="681"/>
        <end position="695"/>
    </location>
</feature>
<feature type="compositionally biased region" description="Basic and acidic residues" evidence="1">
    <location>
        <begin position="759"/>
        <end position="772"/>
    </location>
</feature>
<accession>A0A409V977</accession>
<feature type="compositionally biased region" description="Acidic residues" evidence="1">
    <location>
        <begin position="831"/>
        <end position="845"/>
    </location>
</feature>
<evidence type="ECO:0000313" key="2">
    <source>
        <dbReference type="EMBL" id="PPQ63208.1"/>
    </source>
</evidence>
<feature type="region of interest" description="Disordered" evidence="1">
    <location>
        <begin position="816"/>
        <end position="897"/>
    </location>
</feature>
<dbReference type="InterPro" id="IPR018822">
    <property type="entry name" value="UPF0646"/>
</dbReference>
<gene>
    <name evidence="2" type="ORF">CVT24_005753</name>
</gene>
<feature type="compositionally biased region" description="Basic and acidic residues" evidence="1">
    <location>
        <begin position="541"/>
        <end position="574"/>
    </location>
</feature>
<keyword evidence="3" id="KW-1185">Reference proteome</keyword>
<dbReference type="AlphaFoldDB" id="A0A409V977"/>
<feature type="compositionally biased region" description="Basic and acidic residues" evidence="1">
    <location>
        <begin position="612"/>
        <end position="638"/>
    </location>
</feature>
<organism evidence="2 3">
    <name type="scientific">Panaeolus cyanescens</name>
    <dbReference type="NCBI Taxonomy" id="181874"/>
    <lineage>
        <taxon>Eukaryota</taxon>
        <taxon>Fungi</taxon>
        <taxon>Dikarya</taxon>
        <taxon>Basidiomycota</taxon>
        <taxon>Agaricomycotina</taxon>
        <taxon>Agaricomycetes</taxon>
        <taxon>Agaricomycetidae</taxon>
        <taxon>Agaricales</taxon>
        <taxon>Agaricineae</taxon>
        <taxon>Galeropsidaceae</taxon>
        <taxon>Panaeolus</taxon>
    </lineage>
</organism>
<dbReference type="EMBL" id="NHTK01006129">
    <property type="protein sequence ID" value="PPQ63208.1"/>
    <property type="molecule type" value="Genomic_DNA"/>
</dbReference>
<feature type="region of interest" description="Disordered" evidence="1">
    <location>
        <begin position="130"/>
        <end position="155"/>
    </location>
</feature>
<name>A0A409V977_9AGAR</name>
<reference evidence="2 3" key="1">
    <citation type="journal article" date="2018" name="Evol. Lett.">
        <title>Horizontal gene cluster transfer increased hallucinogenic mushroom diversity.</title>
        <authorList>
            <person name="Reynolds H.T."/>
            <person name="Vijayakumar V."/>
            <person name="Gluck-Thaler E."/>
            <person name="Korotkin H.B."/>
            <person name="Matheny P.B."/>
            <person name="Slot J.C."/>
        </authorList>
    </citation>
    <scope>NUCLEOTIDE SEQUENCE [LARGE SCALE GENOMIC DNA]</scope>
    <source>
        <strain evidence="2 3">2629</strain>
    </source>
</reference>
<evidence type="ECO:0000256" key="1">
    <source>
        <dbReference type="SAM" id="MobiDB-lite"/>
    </source>
</evidence>
<dbReference type="STRING" id="181874.A0A409V977"/>
<feature type="region of interest" description="Disordered" evidence="1">
    <location>
        <begin position="447"/>
        <end position="505"/>
    </location>
</feature>
<proteinExistence type="predicted"/>
<feature type="compositionally biased region" description="Polar residues" evidence="1">
    <location>
        <begin position="851"/>
        <end position="865"/>
    </location>
</feature>
<feature type="compositionally biased region" description="Polar residues" evidence="1">
    <location>
        <begin position="462"/>
        <end position="475"/>
    </location>
</feature>
<feature type="compositionally biased region" description="Low complexity" evidence="1">
    <location>
        <begin position="724"/>
        <end position="736"/>
    </location>
</feature>
<dbReference type="Pfam" id="PF10336">
    <property type="entry name" value="DUF2420"/>
    <property type="match status" value="1"/>
</dbReference>
<protein>
    <submittedName>
        <fullName evidence="2">Uncharacterized protein</fullName>
    </submittedName>
</protein>
<feature type="compositionally biased region" description="Acidic residues" evidence="1">
    <location>
        <begin position="705"/>
        <end position="723"/>
    </location>
</feature>
<feature type="compositionally biased region" description="Acidic residues" evidence="1">
    <location>
        <begin position="651"/>
        <end position="671"/>
    </location>
</feature>
<dbReference type="InParanoid" id="A0A409V977"/>